<keyword evidence="2" id="KW-0472">Membrane</keyword>
<sequence>MSQESALTYSQLNPLVLSTELETSTPINPQRHRENTGIDPLQLPNHESASIRQRGPSHSILKHTSKTPFDESSLAYKGNEIPRANGELNSSYYSVANEASRNPLLQQSRAQKVYFSPTKEVVSYDEEQDRDFRVDLMQLERLAKDQHQQSDMKGIKPETSPKSPFWRNLAVDPRVPYVLLLYLQLFFNCVIIFVVLYLLYVFISTVRQDVKHKIEMYTADALREISLCSRQYYRNKCANEGTNTRAPALEETCTNLEKCMNRDPQQIGKSQITAETFADIVNGFLHPILWKLLILFSGLIVGGVFVVNVAFGTYRSRAGMETFEQVNLRNSQKQKQIISHEQVVVATPPNPPPNVRDDSMLPYLLPLLSRGKTGQ</sequence>
<gene>
    <name evidence="4" type="primary">MPUL0A03230</name>
    <name evidence="4" type="ORF">METSCH_A03230</name>
</gene>
<feature type="domain" description="Brl1/Brr6" evidence="3">
    <location>
        <begin position="179"/>
        <end position="315"/>
    </location>
</feature>
<evidence type="ECO:0000256" key="2">
    <source>
        <dbReference type="SAM" id="Phobius"/>
    </source>
</evidence>
<keyword evidence="2" id="KW-1133">Transmembrane helix</keyword>
<proteinExistence type="predicted"/>
<name>A0A4P6XIP4_9ASCO</name>
<feature type="transmembrane region" description="Helical" evidence="2">
    <location>
        <begin position="288"/>
        <end position="311"/>
    </location>
</feature>
<dbReference type="Proteomes" id="UP000292447">
    <property type="component" value="Chromosome I"/>
</dbReference>
<reference evidence="5" key="1">
    <citation type="submission" date="2019-03" db="EMBL/GenBank/DDBJ databases">
        <title>Snf2 controls pulcherriminic acid biosynthesis and connects pigmentation and antifungal activity of the yeast Metschnikowia pulcherrima.</title>
        <authorList>
            <person name="Gore-Lloyd D."/>
            <person name="Sumann I."/>
            <person name="Brachmann A.O."/>
            <person name="Schneeberger K."/>
            <person name="Ortiz-Merino R.A."/>
            <person name="Moreno-Beltran M."/>
            <person name="Schlaefli M."/>
            <person name="Kirner P."/>
            <person name="Santos Kron A."/>
            <person name="Wolfe K.H."/>
            <person name="Piel J."/>
            <person name="Ahrens C.H."/>
            <person name="Henk D."/>
            <person name="Freimoser F.M."/>
        </authorList>
    </citation>
    <scope>NUCLEOTIDE SEQUENCE [LARGE SCALE GENOMIC DNA]</scope>
    <source>
        <strain evidence="5">APC 1.2</strain>
    </source>
</reference>
<dbReference type="PANTHER" id="PTHR28136:SF1">
    <property type="entry name" value="NUCLEUS EXPORT PROTEIN BRL1"/>
    <property type="match status" value="1"/>
</dbReference>
<accession>A0A4P6XIP4</accession>
<dbReference type="EMBL" id="CP034456">
    <property type="protein sequence ID" value="QBM85698.1"/>
    <property type="molecule type" value="Genomic_DNA"/>
</dbReference>
<dbReference type="GO" id="GO:0006998">
    <property type="term" value="P:nuclear envelope organization"/>
    <property type="evidence" value="ECO:0007669"/>
    <property type="project" value="InterPro"/>
</dbReference>
<keyword evidence="2" id="KW-0812">Transmembrane</keyword>
<dbReference type="SMART" id="SM01042">
    <property type="entry name" value="Brr6_like_C_C"/>
    <property type="match status" value="1"/>
</dbReference>
<keyword evidence="5" id="KW-1185">Reference proteome</keyword>
<evidence type="ECO:0000259" key="3">
    <source>
        <dbReference type="SMART" id="SM01042"/>
    </source>
</evidence>
<evidence type="ECO:0000256" key="1">
    <source>
        <dbReference type="SAM" id="MobiDB-lite"/>
    </source>
</evidence>
<feature type="region of interest" description="Disordered" evidence="1">
    <location>
        <begin position="24"/>
        <end position="43"/>
    </location>
</feature>
<dbReference type="GO" id="GO:0031965">
    <property type="term" value="C:nuclear membrane"/>
    <property type="evidence" value="ECO:0007669"/>
    <property type="project" value="InterPro"/>
</dbReference>
<dbReference type="InterPro" id="IPR018767">
    <property type="entry name" value="Brl1/Brr6_dom"/>
</dbReference>
<dbReference type="InterPro" id="IPR040202">
    <property type="entry name" value="Brl1/Brr6"/>
</dbReference>
<feature type="transmembrane region" description="Helical" evidence="2">
    <location>
        <begin position="177"/>
        <end position="203"/>
    </location>
</feature>
<dbReference type="GO" id="GO:0055088">
    <property type="term" value="P:lipid homeostasis"/>
    <property type="evidence" value="ECO:0007669"/>
    <property type="project" value="InterPro"/>
</dbReference>
<organism evidence="4 5">
    <name type="scientific">Metschnikowia aff. pulcherrima</name>
    <dbReference type="NCBI Taxonomy" id="2163413"/>
    <lineage>
        <taxon>Eukaryota</taxon>
        <taxon>Fungi</taxon>
        <taxon>Dikarya</taxon>
        <taxon>Ascomycota</taxon>
        <taxon>Saccharomycotina</taxon>
        <taxon>Pichiomycetes</taxon>
        <taxon>Metschnikowiaceae</taxon>
        <taxon>Metschnikowia</taxon>
    </lineage>
</organism>
<dbReference type="Pfam" id="PF10104">
    <property type="entry name" value="Brr6_like_C_C"/>
    <property type="match status" value="1"/>
</dbReference>
<protein>
    <submittedName>
        <fullName evidence="4">Di-sulfide bridge nucleocytoplasmic transport domain-containing protein</fullName>
    </submittedName>
</protein>
<evidence type="ECO:0000313" key="4">
    <source>
        <dbReference type="EMBL" id="QBM85698.1"/>
    </source>
</evidence>
<dbReference type="AlphaFoldDB" id="A0A4P6XIP4"/>
<evidence type="ECO:0000313" key="5">
    <source>
        <dbReference type="Proteomes" id="UP000292447"/>
    </source>
</evidence>
<dbReference type="PANTHER" id="PTHR28136">
    <property type="entry name" value="NUCLEUS EXPORT PROTEIN BRR6"/>
    <property type="match status" value="1"/>
</dbReference>